<evidence type="ECO:0000313" key="9">
    <source>
        <dbReference type="EMBL" id="AWX98658.1"/>
    </source>
</evidence>
<accession>A0A2Z4PN66</accession>
<dbReference type="EMBL" id="CP016181">
    <property type="protein sequence ID" value="AWX98658.1"/>
    <property type="molecule type" value="Genomic_DNA"/>
</dbReference>
<comment type="subcellular location">
    <subcellularLocation>
        <location evidence="1">Periplasm</location>
    </subcellularLocation>
</comment>
<evidence type="ECO:0000256" key="3">
    <source>
        <dbReference type="ARBA" id="ARBA00011557"/>
    </source>
</evidence>
<dbReference type="SUPFAM" id="SSF53850">
    <property type="entry name" value="Periplasmic binding protein-like II"/>
    <property type="match status" value="1"/>
</dbReference>
<evidence type="ECO:0000313" key="10">
    <source>
        <dbReference type="Proteomes" id="UP000249898"/>
    </source>
</evidence>
<sequence>MHKLKLASVVVGLSVAGSALAATEVEWWHAMGGANGEKVNEIAKNFNDSQDAYEVKPVYKGNYTETMTSAIAAFRAKQQPAIVQVFEVGTASMMAAKGAIYPVHQLMRESGQPFDESTYLSAVTGYYTSSEGKMLSMPFNSSTPVLYYNKDLFKKAGITQAPKTWQDVESVSKKLQTAGVTCGFTTAWQSWVQLENFSSRHNVPFATLDNGFGGLKTELAFNGPLQVAHVKKMGEWQKSGVFSYSGRTNDGAAKFYSQECAMFTESSAGYAGIKRNATFDFGVTELPYWEGKVKQPSNTIIGGASLWVLQGHTKEEYKGVASFLSYLSRASVQADWHQFSGYLPITHAAYDLTKGQGFYAANPGTETGVVQMTTGTPTANTKGLRLGNFVQIRGVIDEALESVWSGDVDAQTALDTAVERGNSLLRKFEKAND</sequence>
<feature type="chain" id="PRO_5016387711" description="sn-glycerol-3-phosphate-binding periplasmic protein UgpB" evidence="8">
    <location>
        <begin position="22"/>
        <end position="433"/>
    </location>
</feature>
<dbReference type="InterPro" id="IPR050490">
    <property type="entry name" value="Bact_solute-bd_prot1"/>
</dbReference>
<dbReference type="PROSITE" id="PS01037">
    <property type="entry name" value="SBP_BACTERIAL_1"/>
    <property type="match status" value="1"/>
</dbReference>
<dbReference type="Pfam" id="PF13416">
    <property type="entry name" value="SBP_bac_8"/>
    <property type="match status" value="1"/>
</dbReference>
<feature type="signal peptide" evidence="8">
    <location>
        <begin position="1"/>
        <end position="21"/>
    </location>
</feature>
<dbReference type="PANTHER" id="PTHR43649:SF31">
    <property type="entry name" value="SN-GLYCEROL-3-PHOSPHATE-BINDING PERIPLASMIC PROTEIN UGPB"/>
    <property type="match status" value="1"/>
</dbReference>
<dbReference type="Gene3D" id="3.40.190.10">
    <property type="entry name" value="Periplasmic binding protein-like II"/>
    <property type="match status" value="2"/>
</dbReference>
<keyword evidence="5" id="KW-0813">Transport</keyword>
<proteinExistence type="inferred from homology"/>
<evidence type="ECO:0000256" key="8">
    <source>
        <dbReference type="SAM" id="SignalP"/>
    </source>
</evidence>
<name>A0A2Z4PN66_9GAMM</name>
<dbReference type="InterPro" id="IPR006061">
    <property type="entry name" value="SBP_1_CS"/>
</dbReference>
<dbReference type="OrthoDB" id="4393730at2"/>
<dbReference type="CDD" id="cd14748">
    <property type="entry name" value="PBP2_UgpB"/>
    <property type="match status" value="1"/>
</dbReference>
<dbReference type="PANTHER" id="PTHR43649">
    <property type="entry name" value="ARABINOSE-BINDING PROTEIN-RELATED"/>
    <property type="match status" value="1"/>
</dbReference>
<dbReference type="Proteomes" id="UP000249898">
    <property type="component" value="Chromosome"/>
</dbReference>
<evidence type="ECO:0000256" key="4">
    <source>
        <dbReference type="ARBA" id="ARBA00017470"/>
    </source>
</evidence>
<evidence type="ECO:0000256" key="1">
    <source>
        <dbReference type="ARBA" id="ARBA00004418"/>
    </source>
</evidence>
<dbReference type="GO" id="GO:0042597">
    <property type="term" value="C:periplasmic space"/>
    <property type="evidence" value="ECO:0007669"/>
    <property type="project" value="UniProtKB-SubCell"/>
</dbReference>
<evidence type="ECO:0000256" key="7">
    <source>
        <dbReference type="ARBA" id="ARBA00022764"/>
    </source>
</evidence>
<protein>
    <recommendedName>
        <fullName evidence="4">sn-glycerol-3-phosphate-binding periplasmic protein UgpB</fullName>
    </recommendedName>
</protein>
<comment type="similarity">
    <text evidence="2">Belongs to the bacterial solute-binding protein 1 family.</text>
</comment>
<evidence type="ECO:0000256" key="2">
    <source>
        <dbReference type="ARBA" id="ARBA00008520"/>
    </source>
</evidence>
<dbReference type="NCBIfam" id="NF008211">
    <property type="entry name" value="PRK10974.1"/>
    <property type="match status" value="1"/>
</dbReference>
<comment type="subunit">
    <text evidence="3">The complex is composed of two ATP-binding proteins (UgpC), two transmembrane proteins (UgpA and UgpE) and a solute-binding protein (UgpB).</text>
</comment>
<evidence type="ECO:0000256" key="5">
    <source>
        <dbReference type="ARBA" id="ARBA00022448"/>
    </source>
</evidence>
<organism evidence="9 10">
    <name type="scientific">Marinomonas primoryensis</name>
    <dbReference type="NCBI Taxonomy" id="178399"/>
    <lineage>
        <taxon>Bacteria</taxon>
        <taxon>Pseudomonadati</taxon>
        <taxon>Pseudomonadota</taxon>
        <taxon>Gammaproteobacteria</taxon>
        <taxon>Oceanospirillales</taxon>
        <taxon>Oceanospirillaceae</taxon>
        <taxon>Marinomonas</taxon>
    </lineage>
</organism>
<evidence type="ECO:0000256" key="6">
    <source>
        <dbReference type="ARBA" id="ARBA00022729"/>
    </source>
</evidence>
<gene>
    <name evidence="9" type="ORF">A8139_00630</name>
</gene>
<dbReference type="RefSeq" id="WP_112134838.1">
    <property type="nucleotide sequence ID" value="NZ_CP016181.1"/>
</dbReference>
<dbReference type="AlphaFoldDB" id="A0A2Z4PN66"/>
<keyword evidence="6 8" id="KW-0732">Signal</keyword>
<dbReference type="InterPro" id="IPR006059">
    <property type="entry name" value="SBP"/>
</dbReference>
<dbReference type="GO" id="GO:0055085">
    <property type="term" value="P:transmembrane transport"/>
    <property type="evidence" value="ECO:0007669"/>
    <property type="project" value="InterPro"/>
</dbReference>
<reference evidence="9 10" key="1">
    <citation type="submission" date="2016-06" db="EMBL/GenBank/DDBJ databases">
        <title>The sequenced genome of the ice-adhering bacterium Marinomonas primoryensis, from Antarctica.</title>
        <authorList>
            <person name="Graham L."/>
            <person name="Vance T.D.R."/>
            <person name="Davies P.L."/>
        </authorList>
    </citation>
    <scope>NUCLEOTIDE SEQUENCE [LARGE SCALE GENOMIC DNA]</scope>
    <source>
        <strain evidence="9 10">AceL</strain>
    </source>
</reference>
<keyword evidence="7" id="KW-0574">Periplasm</keyword>